<name>A0AAU9JYY5_9CILI</name>
<dbReference type="AlphaFoldDB" id="A0AAU9JYY5"/>
<evidence type="ECO:0000313" key="1">
    <source>
        <dbReference type="EMBL" id="CAG9326131.1"/>
    </source>
</evidence>
<gene>
    <name evidence="1" type="ORF">BSTOLATCC_MIC40565</name>
</gene>
<reference evidence="1" key="1">
    <citation type="submission" date="2021-09" db="EMBL/GenBank/DDBJ databases">
        <authorList>
            <consortium name="AG Swart"/>
            <person name="Singh M."/>
            <person name="Singh A."/>
            <person name="Seah K."/>
            <person name="Emmerich C."/>
        </authorList>
    </citation>
    <scope>NUCLEOTIDE SEQUENCE</scope>
    <source>
        <strain evidence="1">ATCC30299</strain>
    </source>
</reference>
<protein>
    <submittedName>
        <fullName evidence="1">Uncharacterized protein</fullName>
    </submittedName>
</protein>
<proteinExistence type="predicted"/>
<keyword evidence="2" id="KW-1185">Reference proteome</keyword>
<comment type="caution">
    <text evidence="1">The sequence shown here is derived from an EMBL/GenBank/DDBJ whole genome shotgun (WGS) entry which is preliminary data.</text>
</comment>
<sequence>MKINPNHLEMYSIHERSKTLIDDSLTSLLPSPRRELKKLNIEIPLSIHCDAKVGPSSKDILRSPSSDNEKSFQLPKLTPKVGASYQNPNIRFPSPKRILKSELRCYNQPTYRSILSPEKASKYIGLNKTKETLRIRVRGLAKGPTYGGFYSEDNSLLKYIDRIQRSL</sequence>
<dbReference type="EMBL" id="CAJZBQ010000040">
    <property type="protein sequence ID" value="CAG9326131.1"/>
    <property type="molecule type" value="Genomic_DNA"/>
</dbReference>
<accession>A0AAU9JYY5</accession>
<evidence type="ECO:0000313" key="2">
    <source>
        <dbReference type="Proteomes" id="UP001162131"/>
    </source>
</evidence>
<dbReference type="Proteomes" id="UP001162131">
    <property type="component" value="Unassembled WGS sequence"/>
</dbReference>
<organism evidence="1 2">
    <name type="scientific">Blepharisma stoltei</name>
    <dbReference type="NCBI Taxonomy" id="1481888"/>
    <lineage>
        <taxon>Eukaryota</taxon>
        <taxon>Sar</taxon>
        <taxon>Alveolata</taxon>
        <taxon>Ciliophora</taxon>
        <taxon>Postciliodesmatophora</taxon>
        <taxon>Heterotrichea</taxon>
        <taxon>Heterotrichida</taxon>
        <taxon>Blepharismidae</taxon>
        <taxon>Blepharisma</taxon>
    </lineage>
</organism>